<dbReference type="InterPro" id="IPR035992">
    <property type="entry name" value="Ricin_B-like_lectins"/>
</dbReference>
<dbReference type="SUPFAM" id="SSF75005">
    <property type="entry name" value="Arabinanase/levansucrase/invertase"/>
    <property type="match status" value="1"/>
</dbReference>
<keyword evidence="9" id="KW-1185">Reference proteome</keyword>
<feature type="domain" description="Ricin B lectin" evidence="7">
    <location>
        <begin position="450"/>
        <end position="503"/>
    </location>
</feature>
<dbReference type="CDD" id="cd00161">
    <property type="entry name" value="beta-trefoil_Ricin-like"/>
    <property type="match status" value="1"/>
</dbReference>
<dbReference type="InterPro" id="IPR006710">
    <property type="entry name" value="Glyco_hydro_43"/>
</dbReference>
<protein>
    <submittedName>
        <fullName evidence="8">Hydrolase</fullName>
    </submittedName>
</protein>
<evidence type="ECO:0000313" key="8">
    <source>
        <dbReference type="EMBL" id="GIE99412.1"/>
    </source>
</evidence>
<keyword evidence="3 5" id="KW-0378">Hydrolase</keyword>
<evidence type="ECO:0000256" key="3">
    <source>
        <dbReference type="ARBA" id="ARBA00022801"/>
    </source>
</evidence>
<dbReference type="PANTHER" id="PTHR43817">
    <property type="entry name" value="GLYCOSYL HYDROLASE"/>
    <property type="match status" value="1"/>
</dbReference>
<evidence type="ECO:0000256" key="6">
    <source>
        <dbReference type="SAM" id="MobiDB-lite"/>
    </source>
</evidence>
<reference evidence="8" key="1">
    <citation type="submission" date="2021-01" db="EMBL/GenBank/DDBJ databases">
        <title>Whole genome shotgun sequence of Actinoplanes rishiriensis NBRC 108556.</title>
        <authorList>
            <person name="Komaki H."/>
            <person name="Tamura T."/>
        </authorList>
    </citation>
    <scope>NUCLEOTIDE SEQUENCE</scope>
    <source>
        <strain evidence="8">NBRC 108556</strain>
    </source>
</reference>
<feature type="domain" description="Ricin B lectin" evidence="7">
    <location>
        <begin position="366"/>
        <end position="444"/>
    </location>
</feature>
<evidence type="ECO:0000256" key="2">
    <source>
        <dbReference type="ARBA" id="ARBA00022729"/>
    </source>
</evidence>
<gene>
    <name evidence="8" type="ORF">Ari01nite_68770</name>
</gene>
<comment type="similarity">
    <text evidence="1 5">Belongs to the glycosyl hydrolase 43 family.</text>
</comment>
<dbReference type="Pfam" id="PF14200">
    <property type="entry name" value="RicinB_lectin_2"/>
    <property type="match status" value="2"/>
</dbReference>
<accession>A0A919N2C5</accession>
<feature type="compositionally biased region" description="Polar residues" evidence="6">
    <location>
        <begin position="331"/>
        <end position="352"/>
    </location>
</feature>
<proteinExistence type="inferred from homology"/>
<evidence type="ECO:0000256" key="1">
    <source>
        <dbReference type="ARBA" id="ARBA00009865"/>
    </source>
</evidence>
<evidence type="ECO:0000313" key="9">
    <source>
        <dbReference type="Proteomes" id="UP000636960"/>
    </source>
</evidence>
<dbReference type="GO" id="GO:0004553">
    <property type="term" value="F:hydrolase activity, hydrolyzing O-glycosyl compounds"/>
    <property type="evidence" value="ECO:0007669"/>
    <property type="project" value="InterPro"/>
</dbReference>
<dbReference type="Gene3D" id="2.80.10.50">
    <property type="match status" value="2"/>
</dbReference>
<evidence type="ECO:0000256" key="5">
    <source>
        <dbReference type="RuleBase" id="RU361187"/>
    </source>
</evidence>
<dbReference type="Proteomes" id="UP000636960">
    <property type="component" value="Unassembled WGS sequence"/>
</dbReference>
<feature type="region of interest" description="Disordered" evidence="6">
    <location>
        <begin position="331"/>
        <end position="358"/>
    </location>
</feature>
<name>A0A919N2C5_9ACTN</name>
<dbReference type="GO" id="GO:0005975">
    <property type="term" value="P:carbohydrate metabolic process"/>
    <property type="evidence" value="ECO:0007669"/>
    <property type="project" value="InterPro"/>
</dbReference>
<dbReference type="PANTHER" id="PTHR43817:SF1">
    <property type="entry name" value="HYDROLASE, FAMILY 43, PUTATIVE (AFU_ORTHOLOGUE AFUA_3G01660)-RELATED"/>
    <property type="match status" value="1"/>
</dbReference>
<dbReference type="CDD" id="cd18820">
    <property type="entry name" value="GH43_LbAraf43-like"/>
    <property type="match status" value="1"/>
</dbReference>
<dbReference type="RefSeq" id="WP_203786412.1">
    <property type="nucleotide sequence ID" value="NZ_BOMV01000072.1"/>
</dbReference>
<dbReference type="EMBL" id="BOMV01000072">
    <property type="protein sequence ID" value="GIE99412.1"/>
    <property type="molecule type" value="Genomic_DNA"/>
</dbReference>
<evidence type="ECO:0000256" key="4">
    <source>
        <dbReference type="ARBA" id="ARBA00023295"/>
    </source>
</evidence>
<sequence length="504" mass="53996">MSVHRLVMSRPLRAAAIAVLLLVTAAVAIVLRPQKSDAAVSFSNPVAAAPYGADPWMGYYNGYYYVAATTWNSQLVIKRATSVAALPGAAETVVYTGTAGAANCCNMWAPSLHRLNGPNGTRWYYYYSAGTTACCDGQRSFVLESSGDNPMGPYTYKGQLNVQANNGWAIDGAVGTINGVNYYFYSSWVGDLQSIFVSRLTNPWTVAGYGTRITYPTYAWEKQGGNTDEGPYLLQRNGKTFLTFSASSCNTPDYKIGMLTLTGSDPMQAGSWTKKSTPIFQRNDGASVYGPGHHSFFTSPDGSETWMAYHANETTAQGCGGTRTTRIKKVNWNSDDTPNLGTPDSLSSTLTAPSGDPGGTVSFPAAGTRYRIVSQANGKVLDAQNCGTANGTAIQQWASLGNACQQWTFTKTTGNYYRITNANSNLVLDSVNCGTAAGTALNLWANLNNACQEWSLTSVNGGYLIANRGNGLILDVTNCGNTDGVAVRQWNSLGNNCQQWNITQ</sequence>
<keyword evidence="4 5" id="KW-0326">Glycosidase</keyword>
<keyword evidence="2" id="KW-0732">Signal</keyword>
<dbReference type="SUPFAM" id="SSF50370">
    <property type="entry name" value="Ricin B-like lectins"/>
    <property type="match status" value="1"/>
</dbReference>
<dbReference type="PROSITE" id="PS50231">
    <property type="entry name" value="RICIN_B_LECTIN"/>
    <property type="match status" value="1"/>
</dbReference>
<dbReference type="InterPro" id="IPR023296">
    <property type="entry name" value="Glyco_hydro_beta-prop_sf"/>
</dbReference>
<dbReference type="Gene3D" id="2.115.10.20">
    <property type="entry name" value="Glycosyl hydrolase domain, family 43"/>
    <property type="match status" value="1"/>
</dbReference>
<dbReference type="AlphaFoldDB" id="A0A919N2C5"/>
<evidence type="ECO:0000259" key="7">
    <source>
        <dbReference type="Pfam" id="PF14200"/>
    </source>
</evidence>
<comment type="caution">
    <text evidence="8">The sequence shown here is derived from an EMBL/GenBank/DDBJ whole genome shotgun (WGS) entry which is preliminary data.</text>
</comment>
<organism evidence="8 9">
    <name type="scientific">Paractinoplanes rishiriensis</name>
    <dbReference type="NCBI Taxonomy" id="1050105"/>
    <lineage>
        <taxon>Bacteria</taxon>
        <taxon>Bacillati</taxon>
        <taxon>Actinomycetota</taxon>
        <taxon>Actinomycetes</taxon>
        <taxon>Micromonosporales</taxon>
        <taxon>Micromonosporaceae</taxon>
        <taxon>Paractinoplanes</taxon>
    </lineage>
</organism>
<dbReference type="InterPro" id="IPR000772">
    <property type="entry name" value="Ricin_B_lectin"/>
</dbReference>
<dbReference type="Pfam" id="PF04616">
    <property type="entry name" value="Glyco_hydro_43"/>
    <property type="match status" value="1"/>
</dbReference>